<accession>A0A5E7M5J9</accession>
<proteinExistence type="predicted"/>
<dbReference type="SUPFAM" id="SSF53756">
    <property type="entry name" value="UDP-Glycosyltransferase/glycogen phosphorylase"/>
    <property type="match status" value="1"/>
</dbReference>
<dbReference type="GO" id="GO:0016757">
    <property type="term" value="F:glycosyltransferase activity"/>
    <property type="evidence" value="ECO:0007669"/>
    <property type="project" value="InterPro"/>
</dbReference>
<reference evidence="3 4" key="1">
    <citation type="submission" date="2019-09" db="EMBL/GenBank/DDBJ databases">
        <authorList>
            <person name="Chandra G."/>
            <person name="Truman W A."/>
        </authorList>
    </citation>
    <scope>NUCLEOTIDE SEQUENCE [LARGE SCALE GENOMIC DNA]</scope>
    <source>
        <strain evidence="3">PS880</strain>
    </source>
</reference>
<name>A0A5E7M5J9_PSEFL</name>
<dbReference type="EMBL" id="CABVIH010000018">
    <property type="protein sequence ID" value="VVP19683.1"/>
    <property type="molecule type" value="Genomic_DNA"/>
</dbReference>
<dbReference type="Proteomes" id="UP000375525">
    <property type="component" value="Unassembled WGS sequence"/>
</dbReference>
<evidence type="ECO:0000259" key="2">
    <source>
        <dbReference type="Pfam" id="PF00534"/>
    </source>
</evidence>
<dbReference type="Gene3D" id="3.40.50.2000">
    <property type="entry name" value="Glycogen Phosphorylase B"/>
    <property type="match status" value="2"/>
</dbReference>
<dbReference type="CDD" id="cd03809">
    <property type="entry name" value="GT4_MtfB-like"/>
    <property type="match status" value="1"/>
</dbReference>
<protein>
    <recommendedName>
        <fullName evidence="2">Glycosyl transferase family 1 domain-containing protein</fullName>
    </recommendedName>
</protein>
<evidence type="ECO:0000313" key="4">
    <source>
        <dbReference type="Proteomes" id="UP000375525"/>
    </source>
</evidence>
<gene>
    <name evidence="3" type="ORF">PS880_03761</name>
</gene>
<dbReference type="InterPro" id="IPR001296">
    <property type="entry name" value="Glyco_trans_1"/>
</dbReference>
<dbReference type="RefSeq" id="WP_150780934.1">
    <property type="nucleotide sequence ID" value="NZ_CABVIH010000018.1"/>
</dbReference>
<evidence type="ECO:0000256" key="1">
    <source>
        <dbReference type="ARBA" id="ARBA00022679"/>
    </source>
</evidence>
<dbReference type="GO" id="GO:0009103">
    <property type="term" value="P:lipopolysaccharide biosynthetic process"/>
    <property type="evidence" value="ECO:0007669"/>
    <property type="project" value="TreeGrafter"/>
</dbReference>
<dbReference type="PANTHER" id="PTHR46401">
    <property type="entry name" value="GLYCOSYLTRANSFERASE WBBK-RELATED"/>
    <property type="match status" value="1"/>
</dbReference>
<sequence length="367" mass="41214">MRVALDYRAATVAPSSGIARQVKALEQALCARDDTQLVLFSEAPLNHPQRLTAACPDWQSPMEGLQRPQVRLRFERRFLPAAIRQHTIDLYIATANMGLPIGQKPAGTRYVLVLHDLFQLTQRNFHRSRLKALAYRLIDSASIAWSIWIADEVWCPSRFSCNEAARLFPWAKPKFRVLNNLVPEYQDAPGQLPSGLPERYWLAVGTREPRKNMAFFVENWHTCRLENPQVPELVLVGHASDLPPTLNGLPGLHWVNGVSDAQLHALYLNADCLWQPSYAEGFGLPVIEALSAGTPVAVARGSALEEVAPPSARRFDAADRDQLKAALIDQAQDESTTDPQMLRDWARQFAEPAYRQRLDTLLAALYH</sequence>
<organism evidence="3 4">
    <name type="scientific">Pseudomonas fluorescens</name>
    <dbReference type="NCBI Taxonomy" id="294"/>
    <lineage>
        <taxon>Bacteria</taxon>
        <taxon>Pseudomonadati</taxon>
        <taxon>Pseudomonadota</taxon>
        <taxon>Gammaproteobacteria</taxon>
        <taxon>Pseudomonadales</taxon>
        <taxon>Pseudomonadaceae</taxon>
        <taxon>Pseudomonas</taxon>
    </lineage>
</organism>
<evidence type="ECO:0000313" key="3">
    <source>
        <dbReference type="EMBL" id="VVP19683.1"/>
    </source>
</evidence>
<feature type="domain" description="Glycosyl transferase family 1" evidence="2">
    <location>
        <begin position="197"/>
        <end position="334"/>
    </location>
</feature>
<dbReference type="PANTHER" id="PTHR46401:SF2">
    <property type="entry name" value="GLYCOSYLTRANSFERASE WBBK-RELATED"/>
    <property type="match status" value="1"/>
</dbReference>
<keyword evidence="1" id="KW-0808">Transferase</keyword>
<dbReference type="AlphaFoldDB" id="A0A5E7M5J9"/>
<dbReference type="Pfam" id="PF00534">
    <property type="entry name" value="Glycos_transf_1"/>
    <property type="match status" value="1"/>
</dbReference>
<dbReference type="OrthoDB" id="9801609at2"/>